<dbReference type="EMBL" id="JAODUP010000117">
    <property type="protein sequence ID" value="KAK2161417.1"/>
    <property type="molecule type" value="Genomic_DNA"/>
</dbReference>
<feature type="repeat" description="NHL" evidence="2">
    <location>
        <begin position="349"/>
        <end position="374"/>
    </location>
</feature>
<dbReference type="SUPFAM" id="SSF63829">
    <property type="entry name" value="Calcium-dependent phosphotriesterase"/>
    <property type="match status" value="1"/>
</dbReference>
<dbReference type="PROSITE" id="PS51125">
    <property type="entry name" value="NHL"/>
    <property type="match status" value="1"/>
</dbReference>
<gene>
    <name evidence="3" type="ORF">LSH36_117g05108</name>
</gene>
<organism evidence="3 4">
    <name type="scientific">Paralvinella palmiformis</name>
    <dbReference type="NCBI Taxonomy" id="53620"/>
    <lineage>
        <taxon>Eukaryota</taxon>
        <taxon>Metazoa</taxon>
        <taxon>Spiralia</taxon>
        <taxon>Lophotrochozoa</taxon>
        <taxon>Annelida</taxon>
        <taxon>Polychaeta</taxon>
        <taxon>Sedentaria</taxon>
        <taxon>Canalipalpata</taxon>
        <taxon>Terebellida</taxon>
        <taxon>Terebelliformia</taxon>
        <taxon>Alvinellidae</taxon>
        <taxon>Paralvinella</taxon>
    </lineage>
</organism>
<evidence type="ECO:0000256" key="1">
    <source>
        <dbReference type="ARBA" id="ARBA00022737"/>
    </source>
</evidence>
<evidence type="ECO:0000313" key="3">
    <source>
        <dbReference type="EMBL" id="KAK2161417.1"/>
    </source>
</evidence>
<reference evidence="3" key="1">
    <citation type="journal article" date="2023" name="Mol. Biol. Evol.">
        <title>Third-Generation Sequencing Reveals the Adaptive Role of the Epigenome in Three Deep-Sea Polychaetes.</title>
        <authorList>
            <person name="Perez M."/>
            <person name="Aroh O."/>
            <person name="Sun Y."/>
            <person name="Lan Y."/>
            <person name="Juniper S.K."/>
            <person name="Young C.R."/>
            <person name="Angers B."/>
            <person name="Qian P.Y."/>
        </authorList>
    </citation>
    <scope>NUCLEOTIDE SEQUENCE</scope>
    <source>
        <strain evidence="3">P08H-3</strain>
    </source>
</reference>
<keyword evidence="4" id="KW-1185">Reference proteome</keyword>
<keyword evidence="1" id="KW-0677">Repeat</keyword>
<name>A0AAD9JYG5_9ANNE</name>
<protein>
    <submittedName>
        <fullName evidence="3">Uncharacterized protein</fullName>
    </submittedName>
</protein>
<evidence type="ECO:0000313" key="4">
    <source>
        <dbReference type="Proteomes" id="UP001208570"/>
    </source>
</evidence>
<comment type="caution">
    <text evidence="3">The sequence shown here is derived from an EMBL/GenBank/DDBJ whole genome shotgun (WGS) entry which is preliminary data.</text>
</comment>
<dbReference type="Gene3D" id="2.120.10.30">
    <property type="entry name" value="TolB, C-terminal domain"/>
    <property type="match status" value="1"/>
</dbReference>
<accession>A0AAD9JYG5</accession>
<dbReference type="Proteomes" id="UP001208570">
    <property type="component" value="Unassembled WGS sequence"/>
</dbReference>
<proteinExistence type="predicted"/>
<sequence length="412" mass="46884">MLETKISEDIKKAKNKMADYNNYLWQQINDQYKSLCLTLNQKEIDIKSNLFRLKTNAQNAKAYITRLLKLLESWHEPSQSITEAVMVDIGELIADVKQLMQGTDLEIRPQTIKIFEGTDEVRFGEVLEQALESPDGAVSSSAEGQIVETVQGLDITSNRIGVKPTLMWHVEKAAMSVEYLDDGKLVICMDDGLCVYDDNGSRVDDHYLSDVFKPDQGGELWNISASRRVNKIVITENREADDTGYLHAYEQEGDTLQYQRCDVCQEPEFVGVTSCGDCVVYSGEWELYRYGSNCQQVWCVDMSDIVYDLFIDDNDKIYVCHDDNVVVYGIDGQRVSSLSKTDRAIEPCGVCVDKSGQIFVCDRKKNSILLFDANYQFIKYLIDLNFTPSKISLYKNKRLSVCGQGRVYVYKL</sequence>
<dbReference type="AlphaFoldDB" id="A0AAD9JYG5"/>
<dbReference type="InterPro" id="IPR011042">
    <property type="entry name" value="6-blade_b-propeller_TolB-like"/>
</dbReference>
<dbReference type="InterPro" id="IPR001258">
    <property type="entry name" value="NHL_repeat"/>
</dbReference>
<evidence type="ECO:0000256" key="2">
    <source>
        <dbReference type="PROSITE-ProRule" id="PRU00504"/>
    </source>
</evidence>